<protein>
    <submittedName>
        <fullName evidence="1">Uncharacterized protein</fullName>
    </submittedName>
</protein>
<dbReference type="RefSeq" id="WP_220750599.1">
    <property type="nucleotide sequence ID" value="NZ_BPFH01000012.1"/>
</dbReference>
<dbReference type="EMBL" id="BPFH01000012">
    <property type="protein sequence ID" value="GIT97122.1"/>
    <property type="molecule type" value="Genomic_DNA"/>
</dbReference>
<dbReference type="Proteomes" id="UP000786693">
    <property type="component" value="Unassembled WGS sequence"/>
</dbReference>
<reference evidence="1 2" key="1">
    <citation type="submission" date="2021-05" db="EMBL/GenBank/DDBJ databases">
        <title>Bacteria Genome sequencing.</title>
        <authorList>
            <person name="Takabe Y."/>
            <person name="Nakajima Y."/>
            <person name="Suzuki S."/>
            <person name="Shiozaki T."/>
        </authorList>
    </citation>
    <scope>NUCLEOTIDE SEQUENCE [LARGE SCALE GENOMIC DNA]</scope>
    <source>
        <strain evidence="1 2">AI_62</strain>
    </source>
</reference>
<sequence>MYWIKFAICVFYDLFDMTAGRLLFATPFAGEIVGVLLACSLFGTKGIWYAVEAIDPTEQLDGFVPTATLIALAYRRAELEEREMLEGPRP</sequence>
<accession>A0ABQ4NSM2</accession>
<comment type="caution">
    <text evidence="1">The sequence shown here is derived from an EMBL/GenBank/DDBJ whole genome shotgun (WGS) entry which is preliminary data.</text>
</comment>
<keyword evidence="2" id="KW-1185">Reference proteome</keyword>
<gene>
    <name evidence="1" type="ORF">JANAI62_37450</name>
</gene>
<evidence type="ECO:0000313" key="1">
    <source>
        <dbReference type="EMBL" id="GIT97122.1"/>
    </source>
</evidence>
<proteinExistence type="predicted"/>
<name>A0ABQ4NSM2_9RHOB</name>
<evidence type="ECO:0000313" key="2">
    <source>
        <dbReference type="Proteomes" id="UP000786693"/>
    </source>
</evidence>
<organism evidence="1 2">
    <name type="scientific">Jannaschia pagri</name>
    <dbReference type="NCBI Taxonomy" id="2829797"/>
    <lineage>
        <taxon>Bacteria</taxon>
        <taxon>Pseudomonadati</taxon>
        <taxon>Pseudomonadota</taxon>
        <taxon>Alphaproteobacteria</taxon>
        <taxon>Rhodobacterales</taxon>
        <taxon>Roseobacteraceae</taxon>
        <taxon>Jannaschia</taxon>
    </lineage>
</organism>